<dbReference type="RefSeq" id="WP_348944963.1">
    <property type="nucleotide sequence ID" value="NZ_CP157355.1"/>
</dbReference>
<keyword evidence="2" id="KW-0812">Transmembrane</keyword>
<dbReference type="KEGG" id="cmav:ABHF33_16435"/>
<feature type="transmembrane region" description="Helical" evidence="2">
    <location>
        <begin position="43"/>
        <end position="66"/>
    </location>
</feature>
<dbReference type="EMBL" id="CP157355">
    <property type="protein sequence ID" value="XBM00619.1"/>
    <property type="molecule type" value="Genomic_DNA"/>
</dbReference>
<feature type="region of interest" description="Disordered" evidence="1">
    <location>
        <begin position="214"/>
        <end position="274"/>
    </location>
</feature>
<name>A0AAU7F9M0_9NEIS</name>
<proteinExistence type="predicted"/>
<evidence type="ECO:0000256" key="2">
    <source>
        <dbReference type="SAM" id="Phobius"/>
    </source>
</evidence>
<accession>A0AAU7F9M0</accession>
<evidence type="ECO:0000256" key="1">
    <source>
        <dbReference type="SAM" id="MobiDB-lite"/>
    </source>
</evidence>
<keyword evidence="2" id="KW-0472">Membrane</keyword>
<dbReference type="AlphaFoldDB" id="A0AAU7F9M0"/>
<reference evidence="3" key="1">
    <citation type="submission" date="2024-05" db="EMBL/GenBank/DDBJ databases">
        <authorList>
            <person name="Yang L."/>
            <person name="Pan L."/>
        </authorList>
    </citation>
    <scope>NUCLEOTIDE SEQUENCE</scope>
    <source>
        <strain evidence="3">FCG-7</strain>
    </source>
</reference>
<feature type="compositionally biased region" description="Low complexity" evidence="1">
    <location>
        <begin position="222"/>
        <end position="236"/>
    </location>
</feature>
<evidence type="ECO:0008006" key="4">
    <source>
        <dbReference type="Google" id="ProtNLM"/>
    </source>
</evidence>
<protein>
    <recommendedName>
        <fullName evidence="4">SMODS and SLOG-associating 2TM effector domain-containing protein</fullName>
    </recommendedName>
</protein>
<organism evidence="3">
    <name type="scientific">Chitinibacter mangrovi</name>
    <dbReference type="NCBI Taxonomy" id="3153927"/>
    <lineage>
        <taxon>Bacteria</taxon>
        <taxon>Pseudomonadati</taxon>
        <taxon>Pseudomonadota</taxon>
        <taxon>Betaproteobacteria</taxon>
        <taxon>Neisseriales</taxon>
        <taxon>Chitinibacteraceae</taxon>
        <taxon>Chitinibacter</taxon>
    </lineage>
</organism>
<gene>
    <name evidence="3" type="ORF">ABHF33_16435</name>
</gene>
<sequence length="274" mass="30570">MPKAHKTITIFEIKSSQKDISNKMHNELLQKQYDFELEQRNSIASAINIPIVAVTVVSSAASIISIDYQYNSSIKTYIFLFFITLTAIFIARSVFFTFKSFLDYEYKKLPNSASLLLYRADLLEWHTKNPTSNSTATAEESTNFDFSNYLNNLLADAADWNSQNNIIRGNYLHRSTAAVAISILMLAPSGLLYIHNKATSEEKTYQVQLIQPTNQSAKEKNVSNNSNNSNTNTPTTAPLQAPIPSTKPTGPSNVIFKGNTDIPKPSATNNLEKK</sequence>
<evidence type="ECO:0000313" key="3">
    <source>
        <dbReference type="EMBL" id="XBM00619.1"/>
    </source>
</evidence>
<feature type="transmembrane region" description="Helical" evidence="2">
    <location>
        <begin position="78"/>
        <end position="98"/>
    </location>
</feature>
<keyword evidence="2" id="KW-1133">Transmembrane helix</keyword>